<proteinExistence type="predicted"/>
<sequence length="64" mass="7624">MSKLIVVEKALKEVLSLTETELHMVCNVYDEDFDEKTFDRLRKIHRYLEKSIKIAEGKKRNVKN</sequence>
<evidence type="ECO:0000313" key="1">
    <source>
        <dbReference type="EMBL" id="DAF49153.1"/>
    </source>
</evidence>
<dbReference type="EMBL" id="BK032577">
    <property type="protein sequence ID" value="DAF49153.1"/>
    <property type="molecule type" value="Genomic_DNA"/>
</dbReference>
<accession>A0A8S5SDX0</accession>
<name>A0A8S5SDX0_9CAUD</name>
<organism evidence="1">
    <name type="scientific">Siphoviridae sp. ctnpt50</name>
    <dbReference type="NCBI Taxonomy" id="2827941"/>
    <lineage>
        <taxon>Viruses</taxon>
        <taxon>Duplodnaviria</taxon>
        <taxon>Heunggongvirae</taxon>
        <taxon>Uroviricota</taxon>
        <taxon>Caudoviricetes</taxon>
    </lineage>
</organism>
<reference evidence="1" key="1">
    <citation type="journal article" date="2021" name="Proc. Natl. Acad. Sci. U.S.A.">
        <title>A Catalog of Tens of Thousands of Viruses from Human Metagenomes Reveals Hidden Associations with Chronic Diseases.</title>
        <authorList>
            <person name="Tisza M.J."/>
            <person name="Buck C.B."/>
        </authorList>
    </citation>
    <scope>NUCLEOTIDE SEQUENCE</scope>
    <source>
        <strain evidence="1">Ctnpt50</strain>
    </source>
</reference>
<protein>
    <submittedName>
        <fullName evidence="1">Uncharacterized protein</fullName>
    </submittedName>
</protein>